<protein>
    <recommendedName>
        <fullName evidence="3">Rna-directed dna polymerase from mobile element jockey-like</fullName>
    </recommendedName>
</protein>
<name>A0AAN7S148_MYCAM</name>
<comment type="caution">
    <text evidence="1">The sequence shown here is derived from an EMBL/GenBank/DDBJ whole genome shotgun (WGS) entry which is preliminary data.</text>
</comment>
<dbReference type="AlphaFoldDB" id="A0AAN7S148"/>
<keyword evidence="2" id="KW-1185">Reference proteome</keyword>
<reference evidence="1 2" key="1">
    <citation type="journal article" date="2023" name="J. Hered.">
        <title>Chromosome-level genome of the wood stork (Mycteria americana) provides insight into avian chromosome evolution.</title>
        <authorList>
            <person name="Flamio R. Jr."/>
            <person name="Ramstad K.M."/>
        </authorList>
    </citation>
    <scope>NUCLEOTIDE SEQUENCE [LARGE SCALE GENOMIC DNA]</scope>
    <source>
        <strain evidence="1">JAX WOST 10</strain>
    </source>
</reference>
<sequence length="219" mass="24427">MELLLNGAGELVINDMKKAEVLNVFFASDLTSKINLRESHAHETRGKVWNEDLPSVKEDQTRDHLNRLDMYLQEGNLGNCRLVSHISVPGKVMEKIFLEVISKHVKDKNVIGSCQHGFTKTKSCWSNHVAFYSEMTCLVDKGKAERADRPAGFIPQGEWKMEETSRLLSGSPRAALIVQRLSDEPDELAVQQGSHELELPQEVLGLARGRGAFPLPGVP</sequence>
<proteinExistence type="predicted"/>
<evidence type="ECO:0000313" key="2">
    <source>
        <dbReference type="Proteomes" id="UP001333110"/>
    </source>
</evidence>
<gene>
    <name evidence="1" type="ORF">QYF61_015878</name>
</gene>
<accession>A0AAN7S148</accession>
<dbReference type="Proteomes" id="UP001333110">
    <property type="component" value="Unassembled WGS sequence"/>
</dbReference>
<organism evidence="1 2">
    <name type="scientific">Mycteria americana</name>
    <name type="common">Wood stork</name>
    <dbReference type="NCBI Taxonomy" id="33587"/>
    <lineage>
        <taxon>Eukaryota</taxon>
        <taxon>Metazoa</taxon>
        <taxon>Chordata</taxon>
        <taxon>Craniata</taxon>
        <taxon>Vertebrata</taxon>
        <taxon>Euteleostomi</taxon>
        <taxon>Archelosauria</taxon>
        <taxon>Archosauria</taxon>
        <taxon>Dinosauria</taxon>
        <taxon>Saurischia</taxon>
        <taxon>Theropoda</taxon>
        <taxon>Coelurosauria</taxon>
        <taxon>Aves</taxon>
        <taxon>Neognathae</taxon>
        <taxon>Neoaves</taxon>
        <taxon>Aequornithes</taxon>
        <taxon>Ciconiiformes</taxon>
        <taxon>Ciconiidae</taxon>
        <taxon>Mycteria</taxon>
    </lineage>
</organism>
<evidence type="ECO:0000313" key="1">
    <source>
        <dbReference type="EMBL" id="KAK4824480.1"/>
    </source>
</evidence>
<evidence type="ECO:0008006" key="3">
    <source>
        <dbReference type="Google" id="ProtNLM"/>
    </source>
</evidence>
<dbReference type="EMBL" id="JAUNZN010000003">
    <property type="protein sequence ID" value="KAK4824480.1"/>
    <property type="molecule type" value="Genomic_DNA"/>
</dbReference>